<organism evidence="2 3">
    <name type="scientific">Aaosphaeria arxii CBS 175.79</name>
    <dbReference type="NCBI Taxonomy" id="1450172"/>
    <lineage>
        <taxon>Eukaryota</taxon>
        <taxon>Fungi</taxon>
        <taxon>Dikarya</taxon>
        <taxon>Ascomycota</taxon>
        <taxon>Pezizomycotina</taxon>
        <taxon>Dothideomycetes</taxon>
        <taxon>Pleosporomycetidae</taxon>
        <taxon>Pleosporales</taxon>
        <taxon>Pleosporales incertae sedis</taxon>
        <taxon>Aaosphaeria</taxon>
    </lineage>
</organism>
<evidence type="ECO:0000313" key="2">
    <source>
        <dbReference type="EMBL" id="KAF2013817.1"/>
    </source>
</evidence>
<sequence>MESHNRTRTCINHTHNHLKDNNKPAIPITNNDHHYKPPTPSHTHTHAIHTSLTPQPQRIKPAVPIPVESLQYKTRALISAIDTYPHYRHTNPPTPTPLSKKEQHMS</sequence>
<accession>A0A6A5XLW5</accession>
<dbReference type="GeneID" id="54285996"/>
<protein>
    <submittedName>
        <fullName evidence="2">Uncharacterized protein</fullName>
    </submittedName>
</protein>
<dbReference type="RefSeq" id="XP_033382156.1">
    <property type="nucleotide sequence ID" value="XM_033528599.1"/>
</dbReference>
<keyword evidence="3" id="KW-1185">Reference proteome</keyword>
<name>A0A6A5XLW5_9PLEO</name>
<dbReference type="Proteomes" id="UP000799778">
    <property type="component" value="Unassembled WGS sequence"/>
</dbReference>
<dbReference type="AlphaFoldDB" id="A0A6A5XLW5"/>
<evidence type="ECO:0000256" key="1">
    <source>
        <dbReference type="SAM" id="MobiDB-lite"/>
    </source>
</evidence>
<reference evidence="2" key="1">
    <citation type="journal article" date="2020" name="Stud. Mycol.">
        <title>101 Dothideomycetes genomes: a test case for predicting lifestyles and emergence of pathogens.</title>
        <authorList>
            <person name="Haridas S."/>
            <person name="Albert R."/>
            <person name="Binder M."/>
            <person name="Bloem J."/>
            <person name="Labutti K."/>
            <person name="Salamov A."/>
            <person name="Andreopoulos B."/>
            <person name="Baker S."/>
            <person name="Barry K."/>
            <person name="Bills G."/>
            <person name="Bluhm B."/>
            <person name="Cannon C."/>
            <person name="Castanera R."/>
            <person name="Culley D."/>
            <person name="Daum C."/>
            <person name="Ezra D."/>
            <person name="Gonzalez J."/>
            <person name="Henrissat B."/>
            <person name="Kuo A."/>
            <person name="Liang C."/>
            <person name="Lipzen A."/>
            <person name="Lutzoni F."/>
            <person name="Magnuson J."/>
            <person name="Mondo S."/>
            <person name="Nolan M."/>
            <person name="Ohm R."/>
            <person name="Pangilinan J."/>
            <person name="Park H.-J."/>
            <person name="Ramirez L."/>
            <person name="Alfaro M."/>
            <person name="Sun H."/>
            <person name="Tritt A."/>
            <person name="Yoshinaga Y."/>
            <person name="Zwiers L.-H."/>
            <person name="Turgeon B."/>
            <person name="Goodwin S."/>
            <person name="Spatafora J."/>
            <person name="Crous P."/>
            <person name="Grigoriev I."/>
        </authorList>
    </citation>
    <scope>NUCLEOTIDE SEQUENCE</scope>
    <source>
        <strain evidence="2">CBS 175.79</strain>
    </source>
</reference>
<gene>
    <name evidence="2" type="ORF">BU24DRAFT_424849</name>
</gene>
<proteinExistence type="predicted"/>
<dbReference type="EMBL" id="ML978071">
    <property type="protein sequence ID" value="KAF2013817.1"/>
    <property type="molecule type" value="Genomic_DNA"/>
</dbReference>
<feature type="region of interest" description="Disordered" evidence="1">
    <location>
        <begin position="83"/>
        <end position="106"/>
    </location>
</feature>
<evidence type="ECO:0000313" key="3">
    <source>
        <dbReference type="Proteomes" id="UP000799778"/>
    </source>
</evidence>
<feature type="region of interest" description="Disordered" evidence="1">
    <location>
        <begin position="1"/>
        <end position="47"/>
    </location>
</feature>